<keyword evidence="2" id="KW-1185">Reference proteome</keyword>
<dbReference type="CDD" id="cd24049">
    <property type="entry name" value="ASKHA_NBD_PilM"/>
    <property type="match status" value="1"/>
</dbReference>
<dbReference type="Pfam" id="PF11104">
    <property type="entry name" value="PilM_2"/>
    <property type="match status" value="1"/>
</dbReference>
<dbReference type="Gene3D" id="3.30.420.40">
    <property type="match status" value="2"/>
</dbReference>
<dbReference type="RefSeq" id="WP_146662276.1">
    <property type="nucleotide sequence ID" value="NZ_CP019791.1"/>
</dbReference>
<dbReference type="SUPFAM" id="SSF53067">
    <property type="entry name" value="Actin-like ATPase domain"/>
    <property type="match status" value="1"/>
</dbReference>
<proteinExistence type="predicted"/>
<evidence type="ECO:0000313" key="2">
    <source>
        <dbReference type="Proteomes" id="UP000189674"/>
    </source>
</evidence>
<dbReference type="KEGG" id="alus:STSP2_02078"/>
<dbReference type="Gene3D" id="3.30.1490.300">
    <property type="match status" value="1"/>
</dbReference>
<dbReference type="InterPro" id="IPR043129">
    <property type="entry name" value="ATPase_NBD"/>
</dbReference>
<dbReference type="OrthoDB" id="208962at2"/>
<evidence type="ECO:0000313" key="1">
    <source>
        <dbReference type="EMBL" id="AQT68901.1"/>
    </source>
</evidence>
<dbReference type="PANTHER" id="PTHR32432:SF3">
    <property type="entry name" value="ETHANOLAMINE UTILIZATION PROTEIN EUTJ"/>
    <property type="match status" value="1"/>
</dbReference>
<dbReference type="EMBL" id="CP019791">
    <property type="protein sequence ID" value="AQT68901.1"/>
    <property type="molecule type" value="Genomic_DNA"/>
</dbReference>
<dbReference type="InterPro" id="IPR050696">
    <property type="entry name" value="FtsA/MreB"/>
</dbReference>
<dbReference type="STRING" id="1936003.STSP2_02078"/>
<dbReference type="Proteomes" id="UP000189674">
    <property type="component" value="Chromosome"/>
</dbReference>
<organism evidence="1 2">
    <name type="scientific">Anaerohalosphaera lusitana</name>
    <dbReference type="NCBI Taxonomy" id="1936003"/>
    <lineage>
        <taxon>Bacteria</taxon>
        <taxon>Pseudomonadati</taxon>
        <taxon>Planctomycetota</taxon>
        <taxon>Phycisphaerae</taxon>
        <taxon>Sedimentisphaerales</taxon>
        <taxon>Anaerohalosphaeraceae</taxon>
        <taxon>Anaerohalosphaera</taxon>
    </lineage>
</organism>
<accession>A0A1U9NLT9</accession>
<protein>
    <submittedName>
        <fullName evidence="1">Type IV pilus assembly protein PilM</fullName>
    </submittedName>
</protein>
<sequence>MVSLFRKKAFPIGLDIGSSSIKMIQIGGCGSGERIIAAEQVDLTPDIRNDNELKRDFAVCAIKEMLSRGGFQGKDVISCLPNGSVKNKSMRVTIGEDDETDDINRQLAARLGLDADKDEIRHLLAGRVMQGDDVKSEVICFGVGKETIDSHIDLLEESGLVPVGLDAVPCSILRSVRRSLRRQADREKNRFYIDLGSKYTTVIAGGENGLSFIKQIPMGGNLLNEAVSRCLEVDINRSIELRRKLQCGNDSINSSTRRALIDAMRDVNEELAREISMCMRYYAVTFRGHSPDEALLSGGEAYEQTLVNALKRRLGVDVEVAHPLRGFDIEKTDLTMSGDGSMCEWAVAIGAGIKGRDSLAIGSQKYARN</sequence>
<dbReference type="AlphaFoldDB" id="A0A1U9NLT9"/>
<reference evidence="2" key="1">
    <citation type="submission" date="2017-02" db="EMBL/GenBank/DDBJ databases">
        <title>Comparative genomics and description of representatives of a novel lineage of planctomycetes thriving in anoxic sediments.</title>
        <authorList>
            <person name="Spring S."/>
            <person name="Bunk B."/>
            <person name="Sproer C."/>
        </authorList>
    </citation>
    <scope>NUCLEOTIDE SEQUENCE [LARGE SCALE GENOMIC DNA]</scope>
    <source>
        <strain evidence="2">ST-NAGAB-D1</strain>
    </source>
</reference>
<dbReference type="PANTHER" id="PTHR32432">
    <property type="entry name" value="CELL DIVISION PROTEIN FTSA-RELATED"/>
    <property type="match status" value="1"/>
</dbReference>
<dbReference type="InterPro" id="IPR005883">
    <property type="entry name" value="PilM"/>
</dbReference>
<name>A0A1U9NLT9_9BACT</name>
<gene>
    <name evidence="1" type="ORF">STSP2_02078</name>
</gene>